<dbReference type="Pfam" id="PF20063">
    <property type="entry name" value="DUF6462"/>
    <property type="match status" value="1"/>
</dbReference>
<dbReference type="InterPro" id="IPR045591">
    <property type="entry name" value="DUF6462"/>
</dbReference>
<organism evidence="1 2">
    <name type="scientific">Kineothrix sedimenti</name>
    <dbReference type="NCBI Taxonomy" id="3123317"/>
    <lineage>
        <taxon>Bacteria</taxon>
        <taxon>Bacillati</taxon>
        <taxon>Bacillota</taxon>
        <taxon>Clostridia</taxon>
        <taxon>Lachnospirales</taxon>
        <taxon>Lachnospiraceae</taxon>
        <taxon>Kineothrix</taxon>
    </lineage>
</organism>
<dbReference type="EMBL" id="CP146256">
    <property type="protein sequence ID" value="XAH74702.1"/>
    <property type="molecule type" value="Genomic_DNA"/>
</dbReference>
<proteinExistence type="predicted"/>
<gene>
    <name evidence="1" type="ORF">V6984_02755</name>
</gene>
<accession>A0ABZ3EWR5</accession>
<reference evidence="1 2" key="1">
    <citation type="submission" date="2024-02" db="EMBL/GenBank/DDBJ databases">
        <title>Bacterial strain from lacustrine sediment.</title>
        <authorList>
            <person name="Petit C."/>
            <person name="Fadhlaoui K."/>
        </authorList>
    </citation>
    <scope>NUCLEOTIDE SEQUENCE [LARGE SCALE GENOMIC DNA]</scope>
    <source>
        <strain evidence="1 2">IPX-CK</strain>
    </source>
</reference>
<dbReference type="RefSeq" id="WP_342758286.1">
    <property type="nucleotide sequence ID" value="NZ_CP146256.1"/>
</dbReference>
<name>A0ABZ3EWR5_9FIRM</name>
<evidence type="ECO:0000313" key="1">
    <source>
        <dbReference type="EMBL" id="XAH74702.1"/>
    </source>
</evidence>
<keyword evidence="2" id="KW-1185">Reference proteome</keyword>
<dbReference type="Proteomes" id="UP001451571">
    <property type="component" value="Chromosome"/>
</dbReference>
<protein>
    <submittedName>
        <fullName evidence="1">DUF6462 family protein</fullName>
    </submittedName>
</protein>
<sequence length="79" mass="9533">MDEQYYDIERRTAVKESARELRRKFLRYKDAEVVYSMTHKKLLELAGKAGAIYRIDGYVLLDRDIFDEYLEQFHEPPTK</sequence>
<evidence type="ECO:0000313" key="2">
    <source>
        <dbReference type="Proteomes" id="UP001451571"/>
    </source>
</evidence>